<evidence type="ECO:0000256" key="1">
    <source>
        <dbReference type="ARBA" id="ARBA00004801"/>
    </source>
</evidence>
<keyword evidence="4 13" id="KW-0808">Transferase</keyword>
<dbReference type="GO" id="GO:0005634">
    <property type="term" value="C:nucleus"/>
    <property type="evidence" value="ECO:0007669"/>
    <property type="project" value="UniProtKB-SubCell"/>
</dbReference>
<comment type="subcellular location">
    <subcellularLocation>
        <location evidence="13">Nucleus</location>
    </subcellularLocation>
</comment>
<dbReference type="GO" id="GO:0005829">
    <property type="term" value="C:cytosol"/>
    <property type="evidence" value="ECO:0007669"/>
    <property type="project" value="TreeGrafter"/>
</dbReference>
<dbReference type="InterPro" id="IPR002173">
    <property type="entry name" value="Carboh/pur_kinase_PfkB_CS"/>
</dbReference>
<comment type="cofactor">
    <cofactor evidence="13">
        <name>Mg(2+)</name>
        <dbReference type="ChEBI" id="CHEBI:18420"/>
    </cofactor>
    <text evidence="13">Binds 3 Mg(2+) ions per subunit.</text>
</comment>
<keyword evidence="8 13" id="KW-0067">ATP-binding</keyword>
<dbReference type="OrthoDB" id="432447at2759"/>
<dbReference type="EC" id="2.7.1.20" evidence="3 13"/>
<dbReference type="GO" id="GO:0006144">
    <property type="term" value="P:purine nucleobase metabolic process"/>
    <property type="evidence" value="ECO:0007669"/>
    <property type="project" value="TreeGrafter"/>
</dbReference>
<reference evidence="16" key="1">
    <citation type="submission" date="2025-08" db="UniProtKB">
        <authorList>
            <consortium name="RefSeq"/>
        </authorList>
    </citation>
    <scope>IDENTIFICATION</scope>
</reference>
<dbReference type="RefSeq" id="XP_042562227.1">
    <property type="nucleotide sequence ID" value="XM_042706293.1"/>
</dbReference>
<dbReference type="KEGG" id="char:122131659"/>
<evidence type="ECO:0000313" key="15">
    <source>
        <dbReference type="Proteomes" id="UP000515152"/>
    </source>
</evidence>
<comment type="pathway">
    <text evidence="1 13">Purine metabolism; AMP biosynthesis via salvage pathway; AMP from adenosine: step 1/1.</text>
</comment>
<evidence type="ECO:0000256" key="4">
    <source>
        <dbReference type="ARBA" id="ARBA00022679"/>
    </source>
</evidence>
<keyword evidence="15" id="KW-1185">Reference proteome</keyword>
<accession>A0A8M1KE97</accession>
<organism evidence="15 16">
    <name type="scientific">Clupea harengus</name>
    <name type="common">Atlantic herring</name>
    <dbReference type="NCBI Taxonomy" id="7950"/>
    <lineage>
        <taxon>Eukaryota</taxon>
        <taxon>Metazoa</taxon>
        <taxon>Chordata</taxon>
        <taxon>Craniata</taxon>
        <taxon>Vertebrata</taxon>
        <taxon>Euteleostomi</taxon>
        <taxon>Actinopterygii</taxon>
        <taxon>Neopterygii</taxon>
        <taxon>Teleostei</taxon>
        <taxon>Clupei</taxon>
        <taxon>Clupeiformes</taxon>
        <taxon>Clupeoidei</taxon>
        <taxon>Clupeidae</taxon>
        <taxon>Clupea</taxon>
    </lineage>
</organism>
<dbReference type="GeneID" id="122131659"/>
<dbReference type="AlphaFoldDB" id="A0A8M1KE97"/>
<sequence length="167" mass="18261">LGLLQFSRGRGEARQCSFRASTPEATLLKEGRCIDSFCYSWLLSAICTEIHNALAISLQTQDIGEIAQKVQSLPKVNKNRQRIVVFTQGKDDTVATVGDNVTSFPVLDIDQNDIVDTNGAGDAFVGGFLSELVQEKPLEQCIRAGHYAANVIIRRAGCTFPEKPAFQ</sequence>
<keyword evidence="6 13" id="KW-0547">Nucleotide-binding</keyword>
<dbReference type="Proteomes" id="UP000515152">
    <property type="component" value="Unplaced"/>
</dbReference>
<keyword evidence="9 13" id="KW-0460">Magnesium</keyword>
<evidence type="ECO:0000313" key="16">
    <source>
        <dbReference type="RefSeq" id="XP_042562227.1"/>
    </source>
</evidence>
<name>A0A8M1KE97_CLUHA</name>
<feature type="active site" description="Proton acceptor" evidence="12">
    <location>
        <position position="122"/>
    </location>
</feature>
<evidence type="ECO:0000256" key="6">
    <source>
        <dbReference type="ARBA" id="ARBA00022741"/>
    </source>
</evidence>
<dbReference type="UniPathway" id="UPA00588">
    <property type="reaction ID" value="UER00659"/>
</dbReference>
<dbReference type="Pfam" id="PF00294">
    <property type="entry name" value="PfkB"/>
    <property type="match status" value="1"/>
</dbReference>
<evidence type="ECO:0000256" key="12">
    <source>
        <dbReference type="PIRSR" id="PIRSR601805-1"/>
    </source>
</evidence>
<dbReference type="InterPro" id="IPR011611">
    <property type="entry name" value="PfkB_dom"/>
</dbReference>
<comment type="similarity">
    <text evidence="2 13">Belongs to the carbohydrate kinase PfkB family.</text>
</comment>
<comment type="function">
    <text evidence="13">ATP dependent phosphorylation of adenosine and other related nucleoside analogs to monophosphate derivatives.</text>
</comment>
<evidence type="ECO:0000256" key="9">
    <source>
        <dbReference type="ARBA" id="ARBA00022842"/>
    </source>
</evidence>
<keyword evidence="7 13" id="KW-0418">Kinase</keyword>
<evidence type="ECO:0000256" key="10">
    <source>
        <dbReference type="ARBA" id="ARBA00051362"/>
    </source>
</evidence>
<evidence type="ECO:0000256" key="13">
    <source>
        <dbReference type="RuleBase" id="RU368116"/>
    </source>
</evidence>
<feature type="non-terminal residue" evidence="16">
    <location>
        <position position="1"/>
    </location>
</feature>
<feature type="domain" description="Carbohydrate kinase PfkB" evidence="14">
    <location>
        <begin position="47"/>
        <end position="161"/>
    </location>
</feature>
<gene>
    <name evidence="16" type="primary">LOC122131659</name>
</gene>
<comment type="subunit">
    <text evidence="13">Monomer.</text>
</comment>
<protein>
    <recommendedName>
        <fullName evidence="11 13">Adenosine kinase</fullName>
        <shortName evidence="13">AK</shortName>
        <ecNumber evidence="3 13">2.7.1.20</ecNumber>
    </recommendedName>
    <alternativeName>
        <fullName evidence="13">Adenosine 5'-phosphotransferase</fullName>
    </alternativeName>
</protein>
<dbReference type="InterPro" id="IPR001805">
    <property type="entry name" value="Adenokinase"/>
</dbReference>
<dbReference type="FunFam" id="3.40.1190.20:FF:000076">
    <property type="entry name" value="Adenosine kinase"/>
    <property type="match status" value="1"/>
</dbReference>
<evidence type="ECO:0000256" key="5">
    <source>
        <dbReference type="ARBA" id="ARBA00022726"/>
    </source>
</evidence>
<evidence type="ECO:0000256" key="11">
    <source>
        <dbReference type="ARBA" id="ARBA00068771"/>
    </source>
</evidence>
<proteinExistence type="inferred from homology"/>
<evidence type="ECO:0000256" key="2">
    <source>
        <dbReference type="ARBA" id="ARBA00010688"/>
    </source>
</evidence>
<dbReference type="PANTHER" id="PTHR45769:SF6">
    <property type="entry name" value="ADENOSINE KINASE"/>
    <property type="match status" value="1"/>
</dbReference>
<dbReference type="GO" id="GO:0005524">
    <property type="term" value="F:ATP binding"/>
    <property type="evidence" value="ECO:0007669"/>
    <property type="project" value="UniProtKB-UniRule"/>
</dbReference>
<evidence type="ECO:0000256" key="7">
    <source>
        <dbReference type="ARBA" id="ARBA00022777"/>
    </source>
</evidence>
<dbReference type="GO" id="GO:0044209">
    <property type="term" value="P:AMP salvage"/>
    <property type="evidence" value="ECO:0007669"/>
    <property type="project" value="UniProtKB-UniRule"/>
</dbReference>
<dbReference type="GO" id="GO:0004001">
    <property type="term" value="F:adenosine kinase activity"/>
    <property type="evidence" value="ECO:0007669"/>
    <property type="project" value="UniProtKB-UniRule"/>
</dbReference>
<evidence type="ECO:0000256" key="3">
    <source>
        <dbReference type="ARBA" id="ARBA00012119"/>
    </source>
</evidence>
<dbReference type="PROSITE" id="PS00584">
    <property type="entry name" value="PFKB_KINASES_2"/>
    <property type="match status" value="1"/>
</dbReference>
<keyword evidence="5 13" id="KW-0660">Purine salvage</keyword>
<dbReference type="GO" id="GO:0006166">
    <property type="term" value="P:purine ribonucleoside salvage"/>
    <property type="evidence" value="ECO:0007669"/>
    <property type="project" value="UniProtKB-KW"/>
</dbReference>
<evidence type="ECO:0000256" key="8">
    <source>
        <dbReference type="ARBA" id="ARBA00022840"/>
    </source>
</evidence>
<evidence type="ECO:0000259" key="14">
    <source>
        <dbReference type="Pfam" id="PF00294"/>
    </source>
</evidence>
<comment type="catalytic activity">
    <reaction evidence="10 13">
        <text>adenosine + ATP = AMP + ADP + H(+)</text>
        <dbReference type="Rhea" id="RHEA:20824"/>
        <dbReference type="ChEBI" id="CHEBI:15378"/>
        <dbReference type="ChEBI" id="CHEBI:16335"/>
        <dbReference type="ChEBI" id="CHEBI:30616"/>
        <dbReference type="ChEBI" id="CHEBI:456215"/>
        <dbReference type="ChEBI" id="CHEBI:456216"/>
        <dbReference type="EC" id="2.7.1.20"/>
    </reaction>
</comment>
<dbReference type="PANTHER" id="PTHR45769">
    <property type="entry name" value="ADENOSINE KINASE"/>
    <property type="match status" value="1"/>
</dbReference>
<keyword evidence="13" id="KW-0539">Nucleus</keyword>